<dbReference type="InterPro" id="IPR003836">
    <property type="entry name" value="Glucokinase"/>
</dbReference>
<keyword evidence="2 3" id="KW-0418">Kinase</keyword>
<evidence type="ECO:0000313" key="3">
    <source>
        <dbReference type="EMBL" id="KMQ89072.1"/>
    </source>
</evidence>
<dbReference type="EMBL" id="LBMM01008183">
    <property type="protein sequence ID" value="KMQ89072.1"/>
    <property type="molecule type" value="Genomic_DNA"/>
</dbReference>
<comment type="caution">
    <text evidence="3">The sequence shown here is derived from an EMBL/GenBank/DDBJ whole genome shotgun (WGS) entry which is preliminary data.</text>
</comment>
<dbReference type="GO" id="GO:0004340">
    <property type="term" value="F:glucokinase activity"/>
    <property type="evidence" value="ECO:0007669"/>
    <property type="project" value="InterPro"/>
</dbReference>
<dbReference type="Pfam" id="PF02685">
    <property type="entry name" value="Glucokinase"/>
    <property type="match status" value="2"/>
</dbReference>
<dbReference type="Gene3D" id="3.40.367.20">
    <property type="match status" value="1"/>
</dbReference>
<organism evidence="3 4">
    <name type="scientific">Lasius niger</name>
    <name type="common">Black garden ant</name>
    <dbReference type="NCBI Taxonomy" id="67767"/>
    <lineage>
        <taxon>Eukaryota</taxon>
        <taxon>Metazoa</taxon>
        <taxon>Ecdysozoa</taxon>
        <taxon>Arthropoda</taxon>
        <taxon>Hexapoda</taxon>
        <taxon>Insecta</taxon>
        <taxon>Pterygota</taxon>
        <taxon>Neoptera</taxon>
        <taxon>Endopterygota</taxon>
        <taxon>Hymenoptera</taxon>
        <taxon>Apocrita</taxon>
        <taxon>Aculeata</taxon>
        <taxon>Formicoidea</taxon>
        <taxon>Formicidae</taxon>
        <taxon>Formicinae</taxon>
        <taxon>Lasius</taxon>
        <taxon>Lasius</taxon>
    </lineage>
</organism>
<dbReference type="CDD" id="cd05233">
    <property type="entry name" value="SDR_c"/>
    <property type="match status" value="1"/>
</dbReference>
<dbReference type="InterPro" id="IPR050201">
    <property type="entry name" value="Bacterial_glucokinase"/>
</dbReference>
<gene>
    <name evidence="3" type="ORF">RF55_11334</name>
</gene>
<evidence type="ECO:0000313" key="4">
    <source>
        <dbReference type="Proteomes" id="UP000036403"/>
    </source>
</evidence>
<dbReference type="Pfam" id="PF00106">
    <property type="entry name" value="adh_short"/>
    <property type="match status" value="1"/>
</dbReference>
<dbReference type="SUPFAM" id="SSF53067">
    <property type="entry name" value="Actin-like ATPase domain"/>
    <property type="match status" value="1"/>
</dbReference>
<keyword evidence="1" id="KW-0808">Transferase</keyword>
<dbReference type="PANTHER" id="PTHR47690">
    <property type="entry name" value="GLUCOKINASE"/>
    <property type="match status" value="1"/>
</dbReference>
<dbReference type="GO" id="GO:0005829">
    <property type="term" value="C:cytosol"/>
    <property type="evidence" value="ECO:0007669"/>
    <property type="project" value="TreeGrafter"/>
</dbReference>
<sequence length="454" mass="48565">MKIRYWKWKIAYSGSSGIGAELARQYAGPGIAVTLWGRNRRRLSQIAAEIQAKGATVFTRQIDLEDSAEAIKAFAETDDELPVDVAILAAGLSHLRSAGKLIESAESALAMAQVNFTTPVVMACEAAERMGRRRRGSIAFIGSVASFHDLPQASVYSGTKSEGFPCKIVAVDLGGTHARFAIATIDKERVLHVEEPVTFKCAEYDSLASAWKAFEDVLGYPTPRRAGIAVACPLAAVAHAVAHLDEKNFRHLCGPEEPLPKHAGISIVGPGTGLGVALLIRPKGAHYQVLETEGGHVAFAPQDEIEDKILEVVRKGLCRVSSERIVSGPGLANIYKALGQIKGVEILETIDDRTLWQKALEGTDSLAREALDRFCLALGSVAGDLALAQGSSALVIGGGVGFRISHYLEKSGFAERFQAKGRFNHLMQKFPVKVITHPEPGLFGAAAAYATKSA</sequence>
<dbReference type="Gene3D" id="3.40.50.720">
    <property type="entry name" value="NAD(P)-binding Rossmann-like Domain"/>
    <property type="match status" value="1"/>
</dbReference>
<dbReference type="InterPro" id="IPR036291">
    <property type="entry name" value="NAD(P)-bd_dom_sf"/>
</dbReference>
<evidence type="ECO:0000256" key="1">
    <source>
        <dbReference type="ARBA" id="ARBA00022679"/>
    </source>
</evidence>
<proteinExistence type="predicted"/>
<accession>A0A0J7KFM9</accession>
<dbReference type="GO" id="GO:0005536">
    <property type="term" value="F:D-glucose binding"/>
    <property type="evidence" value="ECO:0007669"/>
    <property type="project" value="InterPro"/>
</dbReference>
<dbReference type="PaxDb" id="67767-A0A0J7KFM9"/>
<dbReference type="Proteomes" id="UP000036403">
    <property type="component" value="Unassembled WGS sequence"/>
</dbReference>
<dbReference type="InterPro" id="IPR043129">
    <property type="entry name" value="ATPase_NBD"/>
</dbReference>
<keyword evidence="4" id="KW-1185">Reference proteome</keyword>
<dbReference type="SUPFAM" id="SSF51735">
    <property type="entry name" value="NAD(P)-binding Rossmann-fold domains"/>
    <property type="match status" value="1"/>
</dbReference>
<evidence type="ECO:0000256" key="2">
    <source>
        <dbReference type="ARBA" id="ARBA00022777"/>
    </source>
</evidence>
<protein>
    <submittedName>
        <fullName evidence="3">Glucokinase</fullName>
    </submittedName>
</protein>
<dbReference type="CDD" id="cd24008">
    <property type="entry name" value="ASKHA_NBD_GLK"/>
    <property type="match status" value="1"/>
</dbReference>
<name>A0A0J7KFM9_LASNI</name>
<dbReference type="PANTHER" id="PTHR47690:SF1">
    <property type="entry name" value="GLUCOKINASE"/>
    <property type="match status" value="1"/>
</dbReference>
<dbReference type="AlphaFoldDB" id="A0A0J7KFM9"/>
<reference evidence="3 4" key="1">
    <citation type="submission" date="2015-04" db="EMBL/GenBank/DDBJ databases">
        <title>Lasius niger genome sequencing.</title>
        <authorList>
            <person name="Konorov E.A."/>
            <person name="Nikitin M.A."/>
            <person name="Kirill M.V."/>
            <person name="Chang P."/>
        </authorList>
    </citation>
    <scope>NUCLEOTIDE SEQUENCE [LARGE SCALE GENOMIC DNA]</scope>
    <source>
        <tissue evidence="3">Whole</tissue>
    </source>
</reference>
<dbReference type="GO" id="GO:0005524">
    <property type="term" value="F:ATP binding"/>
    <property type="evidence" value="ECO:0007669"/>
    <property type="project" value="InterPro"/>
</dbReference>
<dbReference type="GO" id="GO:0006096">
    <property type="term" value="P:glycolytic process"/>
    <property type="evidence" value="ECO:0007669"/>
    <property type="project" value="InterPro"/>
</dbReference>
<dbReference type="OrthoDB" id="10066902at2759"/>
<dbReference type="STRING" id="67767.A0A0J7KFM9"/>
<dbReference type="InterPro" id="IPR002347">
    <property type="entry name" value="SDR_fam"/>
</dbReference>